<dbReference type="RefSeq" id="WP_025838553.1">
    <property type="nucleotide sequence ID" value="NZ_FUWL01000004.1"/>
</dbReference>
<sequence>MGIFQFYKLKKPRGFEYKPLYIDERKEALQRKVDKARRELSGDDTLTAKDVKENIKGSFHHASKHLRKSANDPEASKKRRSQNWLLILVGVLLAVLFAYLYLR</sequence>
<feature type="compositionally biased region" description="Basic residues" evidence="1">
    <location>
        <begin position="58"/>
        <end position="68"/>
    </location>
</feature>
<gene>
    <name evidence="3" type="ORF">SAMN02745205_00440</name>
</gene>
<protein>
    <submittedName>
        <fullName evidence="3">Uncharacterized protein</fullName>
    </submittedName>
</protein>
<reference evidence="3 4" key="1">
    <citation type="submission" date="2017-02" db="EMBL/GenBank/DDBJ databases">
        <authorList>
            <person name="Peterson S.W."/>
        </authorList>
    </citation>
    <scope>NUCLEOTIDE SEQUENCE [LARGE SCALE GENOMIC DNA]</scope>
    <source>
        <strain evidence="3 4">ATCC 700135</strain>
    </source>
</reference>
<dbReference type="Proteomes" id="UP000189956">
    <property type="component" value="Unassembled WGS sequence"/>
</dbReference>
<organism evidence="3 4">
    <name type="scientific">Porphyromonas cangingivalis</name>
    <dbReference type="NCBI Taxonomy" id="36874"/>
    <lineage>
        <taxon>Bacteria</taxon>
        <taxon>Pseudomonadati</taxon>
        <taxon>Bacteroidota</taxon>
        <taxon>Bacteroidia</taxon>
        <taxon>Bacteroidales</taxon>
        <taxon>Porphyromonadaceae</taxon>
        <taxon>Porphyromonas</taxon>
    </lineage>
</organism>
<evidence type="ECO:0000313" key="4">
    <source>
        <dbReference type="Proteomes" id="UP000189956"/>
    </source>
</evidence>
<keyword evidence="2" id="KW-0472">Membrane</keyword>
<proteinExistence type="predicted"/>
<feature type="region of interest" description="Disordered" evidence="1">
    <location>
        <begin position="57"/>
        <end position="78"/>
    </location>
</feature>
<feature type="transmembrane region" description="Helical" evidence="2">
    <location>
        <begin position="84"/>
        <end position="102"/>
    </location>
</feature>
<evidence type="ECO:0000256" key="2">
    <source>
        <dbReference type="SAM" id="Phobius"/>
    </source>
</evidence>
<evidence type="ECO:0000313" key="3">
    <source>
        <dbReference type="EMBL" id="SJZ35229.1"/>
    </source>
</evidence>
<evidence type="ECO:0000256" key="1">
    <source>
        <dbReference type="SAM" id="MobiDB-lite"/>
    </source>
</evidence>
<dbReference type="AlphaFoldDB" id="A0A1T4JYN9"/>
<keyword evidence="2" id="KW-0812">Transmembrane</keyword>
<dbReference type="EMBL" id="FUWL01000004">
    <property type="protein sequence ID" value="SJZ35229.1"/>
    <property type="molecule type" value="Genomic_DNA"/>
</dbReference>
<keyword evidence="2" id="KW-1133">Transmembrane helix</keyword>
<accession>A0A1T4JYN9</accession>
<name>A0A1T4JYN9_PORCN</name>